<dbReference type="Pfam" id="PF00990">
    <property type="entry name" value="GGDEF"/>
    <property type="match status" value="1"/>
</dbReference>
<keyword evidence="4" id="KW-1185">Reference proteome</keyword>
<sequence>MGVPPSRHSAPAIPAAVAVTALAVGALFLPDLPGLDQTLVANLVALVTSAMAAACGFWRASRSTGRRRHAWTALGAGLACWAVGEAIWTWLQATGREPFPSVADLAFLGFGPLTCVGLLLMPVRGGRVRRLQSVIDGLAASTALLLISWATALGAAVRTAEDVRPLASAVSVVYPVLDIAVAVLAVLTMARVPAGAPRRPLALLTVGLLVLSVADSAFVFLTATEGYEPGTVLDVTWNLGFGCMAVAALLDPGRDWRRRRRTTREAIVPSGGLLPYLPVALALIVVSGTEVTGRSSSLLEKLATLVLIALLLARQYLALRQNAALVARVAAREEELQHAAHHDALTGLANRTKFRERLEHALGLHARDRRPVGLVFLDLDDFKLVNDTLGHAAGDALLIGVAGRIAGLARAGDTVARLGGDEFAVLLESGDDAERCAARIADALRAPFPIAGRQLTAQVSAGAVQLGEPDDPVDADELLARADYGMYTHKYARKQLPGSRPRRPVPLDQS</sequence>
<keyword evidence="1" id="KW-0472">Membrane</keyword>
<keyword evidence="1" id="KW-1133">Transmembrane helix</keyword>
<comment type="caution">
    <text evidence="3">The sequence shown here is derived from an EMBL/GenBank/DDBJ whole genome shotgun (WGS) entry which is preliminary data.</text>
</comment>
<dbReference type="NCBIfam" id="TIGR00254">
    <property type="entry name" value="GGDEF"/>
    <property type="match status" value="1"/>
</dbReference>
<dbReference type="RefSeq" id="WP_252435337.1">
    <property type="nucleotide sequence ID" value="NZ_JAGSOV010000006.1"/>
</dbReference>
<reference evidence="3" key="1">
    <citation type="submission" date="2021-04" db="EMBL/GenBank/DDBJ databases">
        <title>Pseudonocardia sp. nov., isolated from sandy soil of mangrove forest.</title>
        <authorList>
            <person name="Zan Z."/>
            <person name="Huang R."/>
            <person name="Liu W."/>
        </authorList>
    </citation>
    <scope>NUCLEOTIDE SEQUENCE</scope>
    <source>
        <strain evidence="3">S2-4</strain>
    </source>
</reference>
<dbReference type="InterPro" id="IPR029787">
    <property type="entry name" value="Nucleotide_cyclase"/>
</dbReference>
<name>A0ABT0ZSQ1_9PSEU</name>
<dbReference type="InterPro" id="IPR000160">
    <property type="entry name" value="GGDEF_dom"/>
</dbReference>
<dbReference type="SUPFAM" id="SSF55073">
    <property type="entry name" value="Nucleotide cyclase"/>
    <property type="match status" value="1"/>
</dbReference>
<dbReference type="PROSITE" id="PS50887">
    <property type="entry name" value="GGDEF"/>
    <property type="match status" value="1"/>
</dbReference>
<evidence type="ECO:0000313" key="3">
    <source>
        <dbReference type="EMBL" id="MCO1653749.1"/>
    </source>
</evidence>
<dbReference type="InterPro" id="IPR043128">
    <property type="entry name" value="Rev_trsase/Diguanyl_cyclase"/>
</dbReference>
<dbReference type="CDD" id="cd01949">
    <property type="entry name" value="GGDEF"/>
    <property type="match status" value="1"/>
</dbReference>
<organism evidence="3 4">
    <name type="scientific">Pseudonocardia humida</name>
    <dbReference type="NCBI Taxonomy" id="2800819"/>
    <lineage>
        <taxon>Bacteria</taxon>
        <taxon>Bacillati</taxon>
        <taxon>Actinomycetota</taxon>
        <taxon>Actinomycetes</taxon>
        <taxon>Pseudonocardiales</taxon>
        <taxon>Pseudonocardiaceae</taxon>
        <taxon>Pseudonocardia</taxon>
    </lineage>
</organism>
<proteinExistence type="predicted"/>
<feature type="transmembrane region" description="Helical" evidence="1">
    <location>
        <begin position="103"/>
        <end position="123"/>
    </location>
</feature>
<dbReference type="PANTHER" id="PTHR46663:SF2">
    <property type="entry name" value="GGDEF DOMAIN-CONTAINING PROTEIN"/>
    <property type="match status" value="1"/>
</dbReference>
<dbReference type="Gene3D" id="3.30.70.270">
    <property type="match status" value="1"/>
</dbReference>
<feature type="transmembrane region" description="Helical" evidence="1">
    <location>
        <begin position="201"/>
        <end position="223"/>
    </location>
</feature>
<dbReference type="Proteomes" id="UP001165283">
    <property type="component" value="Unassembled WGS sequence"/>
</dbReference>
<feature type="transmembrane region" description="Helical" evidence="1">
    <location>
        <begin position="169"/>
        <end position="189"/>
    </location>
</feature>
<dbReference type="PANTHER" id="PTHR46663">
    <property type="entry name" value="DIGUANYLATE CYCLASE DGCT-RELATED"/>
    <property type="match status" value="1"/>
</dbReference>
<feature type="transmembrane region" description="Helical" evidence="1">
    <location>
        <begin position="12"/>
        <end position="33"/>
    </location>
</feature>
<feature type="transmembrane region" description="Helical" evidence="1">
    <location>
        <begin position="70"/>
        <end position="91"/>
    </location>
</feature>
<dbReference type="SMART" id="SM00267">
    <property type="entry name" value="GGDEF"/>
    <property type="match status" value="1"/>
</dbReference>
<evidence type="ECO:0000259" key="2">
    <source>
        <dbReference type="PROSITE" id="PS50887"/>
    </source>
</evidence>
<feature type="transmembrane region" description="Helical" evidence="1">
    <location>
        <begin position="266"/>
        <end position="286"/>
    </location>
</feature>
<dbReference type="EMBL" id="JAGSOV010000006">
    <property type="protein sequence ID" value="MCO1653749.1"/>
    <property type="molecule type" value="Genomic_DNA"/>
</dbReference>
<feature type="transmembrane region" description="Helical" evidence="1">
    <location>
        <begin position="235"/>
        <end position="254"/>
    </location>
</feature>
<feature type="domain" description="GGDEF" evidence="2">
    <location>
        <begin position="370"/>
        <end position="501"/>
    </location>
</feature>
<gene>
    <name evidence="3" type="ORF">KDL28_01640</name>
</gene>
<evidence type="ECO:0000256" key="1">
    <source>
        <dbReference type="SAM" id="Phobius"/>
    </source>
</evidence>
<protein>
    <submittedName>
        <fullName evidence="3">GGDEF domain-containing protein</fullName>
    </submittedName>
</protein>
<accession>A0ABT0ZSQ1</accession>
<keyword evidence="1" id="KW-0812">Transmembrane</keyword>
<dbReference type="InterPro" id="IPR052163">
    <property type="entry name" value="DGC-Regulatory_Protein"/>
</dbReference>
<evidence type="ECO:0000313" key="4">
    <source>
        <dbReference type="Proteomes" id="UP001165283"/>
    </source>
</evidence>
<feature type="transmembrane region" description="Helical" evidence="1">
    <location>
        <begin position="135"/>
        <end position="157"/>
    </location>
</feature>
<feature type="transmembrane region" description="Helical" evidence="1">
    <location>
        <begin position="39"/>
        <end position="58"/>
    </location>
</feature>